<evidence type="ECO:0000259" key="1">
    <source>
        <dbReference type="PROSITE" id="PS50003"/>
    </source>
</evidence>
<accession>A0AAD5MCX5</accession>
<protein>
    <recommendedName>
        <fullName evidence="1">PH domain-containing protein</fullName>
    </recommendedName>
</protein>
<dbReference type="EMBL" id="JAKCXM010000087">
    <property type="protein sequence ID" value="KAJ0403181.1"/>
    <property type="molecule type" value="Genomic_DNA"/>
</dbReference>
<dbReference type="Gene3D" id="2.30.29.30">
    <property type="entry name" value="Pleckstrin-homology domain (PH domain)/Phosphotyrosine-binding domain (PTB)"/>
    <property type="match status" value="1"/>
</dbReference>
<organism evidence="2 3">
    <name type="scientific">Pythium insidiosum</name>
    <name type="common">Pythiosis disease agent</name>
    <dbReference type="NCBI Taxonomy" id="114742"/>
    <lineage>
        <taxon>Eukaryota</taxon>
        <taxon>Sar</taxon>
        <taxon>Stramenopiles</taxon>
        <taxon>Oomycota</taxon>
        <taxon>Peronosporomycetes</taxon>
        <taxon>Pythiales</taxon>
        <taxon>Pythiaceae</taxon>
        <taxon>Pythium</taxon>
    </lineage>
</organism>
<sequence>MVCCKKNMDVTALSQYAEGYLIKQGGRFKTWRKRFFQFHNGALSYRKDSRDKSKVLRREMIIDVHFYNKVKNGLCVTLASGRVLYLSAKLEEHANTWFDVFTEYLQQQEKHRQFLELHLKARQPLEAIEECESVMDDDFRKEEFALLSDTDTDSESWLFTF</sequence>
<dbReference type="SUPFAM" id="SSF50729">
    <property type="entry name" value="PH domain-like"/>
    <property type="match status" value="1"/>
</dbReference>
<keyword evidence="3" id="KW-1185">Reference proteome</keyword>
<dbReference type="InterPro" id="IPR011993">
    <property type="entry name" value="PH-like_dom_sf"/>
</dbReference>
<dbReference type="PROSITE" id="PS50003">
    <property type="entry name" value="PH_DOMAIN"/>
    <property type="match status" value="1"/>
</dbReference>
<dbReference type="InterPro" id="IPR051707">
    <property type="entry name" value="PI-Interact_SigTrans_Reg"/>
</dbReference>
<dbReference type="InterPro" id="IPR001849">
    <property type="entry name" value="PH_domain"/>
</dbReference>
<gene>
    <name evidence="2" type="ORF">P43SY_005175</name>
</gene>
<comment type="caution">
    <text evidence="2">The sequence shown here is derived from an EMBL/GenBank/DDBJ whole genome shotgun (WGS) entry which is preliminary data.</text>
</comment>
<dbReference type="PANTHER" id="PTHR14336:SF16">
    <property type="entry name" value="PH DOMAIN-CONTAINING PROTEIN"/>
    <property type="match status" value="1"/>
</dbReference>
<dbReference type="AlphaFoldDB" id="A0AAD5MCX5"/>
<evidence type="ECO:0000313" key="2">
    <source>
        <dbReference type="EMBL" id="KAJ0403181.1"/>
    </source>
</evidence>
<dbReference type="SMART" id="SM00233">
    <property type="entry name" value="PH"/>
    <property type="match status" value="1"/>
</dbReference>
<reference evidence="2" key="1">
    <citation type="submission" date="2021-12" db="EMBL/GenBank/DDBJ databases">
        <title>Prjna785345.</title>
        <authorList>
            <person name="Rujirawat T."/>
            <person name="Krajaejun T."/>
        </authorList>
    </citation>
    <scope>NUCLEOTIDE SEQUENCE</scope>
    <source>
        <strain evidence="2">Pi057C3</strain>
    </source>
</reference>
<dbReference type="PANTHER" id="PTHR14336">
    <property type="entry name" value="TANDEM PH DOMAIN CONTAINING PROTEIN"/>
    <property type="match status" value="1"/>
</dbReference>
<dbReference type="Proteomes" id="UP001209570">
    <property type="component" value="Unassembled WGS sequence"/>
</dbReference>
<proteinExistence type="predicted"/>
<feature type="domain" description="PH" evidence="1">
    <location>
        <begin position="14"/>
        <end position="106"/>
    </location>
</feature>
<evidence type="ECO:0000313" key="3">
    <source>
        <dbReference type="Proteomes" id="UP001209570"/>
    </source>
</evidence>
<name>A0AAD5MCX5_PYTIN</name>
<dbReference type="Pfam" id="PF00169">
    <property type="entry name" value="PH"/>
    <property type="match status" value="1"/>
</dbReference>